<name>A0ABT3W6G1_9PROT</name>
<accession>A0ABT3W6G1</accession>
<dbReference type="PANTHER" id="PTHR35869">
    <property type="entry name" value="OUTER-MEMBRANE LIPOPROTEIN CARRIER PROTEIN"/>
    <property type="match status" value="1"/>
</dbReference>
<keyword evidence="3" id="KW-1185">Reference proteome</keyword>
<proteinExistence type="predicted"/>
<dbReference type="Proteomes" id="UP001165648">
    <property type="component" value="Unassembled WGS sequence"/>
</dbReference>
<dbReference type="EMBL" id="JANIDW010000001">
    <property type="protein sequence ID" value="MCX5614283.1"/>
    <property type="molecule type" value="Genomic_DNA"/>
</dbReference>
<keyword evidence="2" id="KW-0449">Lipoprotein</keyword>
<dbReference type="Pfam" id="PF03548">
    <property type="entry name" value="LolA"/>
    <property type="match status" value="1"/>
</dbReference>
<dbReference type="CDD" id="cd16325">
    <property type="entry name" value="LolA"/>
    <property type="match status" value="1"/>
</dbReference>
<dbReference type="InterPro" id="IPR029046">
    <property type="entry name" value="LolA/LolB/LppX"/>
</dbReference>
<sequence length="215" mass="23862">MKDLCSRLMRYGAIYHVRLWSVLLVMSLSLIGCATAGYDHLAAGERHDIHRVEAYLNGLSSIQAQFAQDGPAQQQGDGRFFYVPGRFEMVYDVPHATRAVARDGHLILRNDDNGAVTHLSLKRNPMGLLLRHPISFDKDVQVTQVARGEESLQISLAEANDPSQGLLTLQFSDVRGKLSLIGIQGVDGRHHHFGLSLFDVQENQPVDESHFIPPA</sequence>
<organism evidence="2 3">
    <name type="scientific">Bombella saccharophila</name>
    <dbReference type="NCBI Taxonomy" id="2967338"/>
    <lineage>
        <taxon>Bacteria</taxon>
        <taxon>Pseudomonadati</taxon>
        <taxon>Pseudomonadota</taxon>
        <taxon>Alphaproteobacteria</taxon>
        <taxon>Acetobacterales</taxon>
        <taxon>Acetobacteraceae</taxon>
        <taxon>Bombella</taxon>
    </lineage>
</organism>
<keyword evidence="1" id="KW-0732">Signal</keyword>
<dbReference type="SUPFAM" id="SSF89392">
    <property type="entry name" value="Prokaryotic lipoproteins and lipoprotein localization factors"/>
    <property type="match status" value="1"/>
</dbReference>
<dbReference type="InterPro" id="IPR004564">
    <property type="entry name" value="OM_lipoprot_carrier_LolA-like"/>
</dbReference>
<gene>
    <name evidence="2" type="ORF">NQF64_03340</name>
</gene>
<dbReference type="PANTHER" id="PTHR35869:SF1">
    <property type="entry name" value="OUTER-MEMBRANE LIPOPROTEIN CARRIER PROTEIN"/>
    <property type="match status" value="1"/>
</dbReference>
<reference evidence="2 3" key="1">
    <citation type="submission" date="2022-07" db="EMBL/GenBank/DDBJ databases">
        <title>Bombella genomes.</title>
        <authorList>
            <person name="Harer L."/>
            <person name="Styblova S."/>
            <person name="Ehrmann M."/>
        </authorList>
    </citation>
    <scope>NUCLEOTIDE SEQUENCE [LARGE SCALE GENOMIC DNA]</scope>
    <source>
        <strain evidence="2 3">TMW 2.2558</strain>
    </source>
</reference>
<protein>
    <submittedName>
        <fullName evidence="2">Outer membrane lipoprotein carrier protein LolA</fullName>
    </submittedName>
</protein>
<dbReference type="PROSITE" id="PS51257">
    <property type="entry name" value="PROKAR_LIPOPROTEIN"/>
    <property type="match status" value="1"/>
</dbReference>
<dbReference type="RefSeq" id="WP_257875169.1">
    <property type="nucleotide sequence ID" value="NZ_JANIDW010000001.1"/>
</dbReference>
<evidence type="ECO:0000313" key="2">
    <source>
        <dbReference type="EMBL" id="MCX5614283.1"/>
    </source>
</evidence>
<evidence type="ECO:0000313" key="3">
    <source>
        <dbReference type="Proteomes" id="UP001165648"/>
    </source>
</evidence>
<comment type="caution">
    <text evidence="2">The sequence shown here is derived from an EMBL/GenBank/DDBJ whole genome shotgun (WGS) entry which is preliminary data.</text>
</comment>
<evidence type="ECO:0000256" key="1">
    <source>
        <dbReference type="ARBA" id="ARBA00022729"/>
    </source>
</evidence>
<dbReference type="Gene3D" id="2.50.20.10">
    <property type="entry name" value="Lipoprotein localisation LolA/LolB/LppX"/>
    <property type="match status" value="1"/>
</dbReference>